<dbReference type="KEGG" id="xor:XOC_4367"/>
<dbReference type="AlphaFoldDB" id="G7TM83"/>
<organism evidence="1 2">
    <name type="scientific">Xanthomonas oryzae pv. oryzicola (strain BLS256)</name>
    <dbReference type="NCBI Taxonomy" id="383407"/>
    <lineage>
        <taxon>Bacteria</taxon>
        <taxon>Pseudomonadati</taxon>
        <taxon>Pseudomonadota</taxon>
        <taxon>Gammaproteobacteria</taxon>
        <taxon>Lysobacterales</taxon>
        <taxon>Lysobacteraceae</taxon>
        <taxon>Xanthomonas</taxon>
    </lineage>
</organism>
<sequence>MRQIDRRFRRARLRVVCDAEDVAAAAPCAKVANRRARRRSRSAS</sequence>
<proteinExistence type="predicted"/>
<dbReference type="HOGENOM" id="CLU_3223917_0_0_6"/>
<dbReference type="EMBL" id="CP003057">
    <property type="protein sequence ID" value="AEQ98438.1"/>
    <property type="molecule type" value="Genomic_DNA"/>
</dbReference>
<name>G7TM83_XANOB</name>
<accession>G7TM83</accession>
<dbReference type="Proteomes" id="UP000008851">
    <property type="component" value="Chromosome"/>
</dbReference>
<evidence type="ECO:0000313" key="2">
    <source>
        <dbReference type="Proteomes" id="UP000008851"/>
    </source>
</evidence>
<reference evidence="1 2" key="1">
    <citation type="journal article" date="2011" name="J. Bacteriol.">
        <title>Two new complete genome sequences offer insight into host and tissue specificity of plant pathogenic Xanthomonas spp.</title>
        <authorList>
            <person name="Bogdanove A.J."/>
            <person name="Koebnik R."/>
            <person name="Lu H."/>
            <person name="Furutani A."/>
            <person name="Angiuoli S.V."/>
            <person name="Patil P.B."/>
            <person name="Van Sluys M.A."/>
            <person name="Ryan R.P."/>
            <person name="Meyer D.F."/>
            <person name="Han S.W."/>
            <person name="Aparna G."/>
            <person name="Rajaram M."/>
            <person name="Delcher A.L."/>
            <person name="Phillippy A.M."/>
            <person name="Puiu D."/>
            <person name="Schatz M.C."/>
            <person name="Shumway M."/>
            <person name="Sommer D.D."/>
            <person name="Trapnell C."/>
            <person name="Benahmed F."/>
            <person name="Dimitrov G."/>
            <person name="Madupu R."/>
            <person name="Radune D."/>
            <person name="Sullivan S."/>
            <person name="Jha G."/>
            <person name="Ishihara H."/>
            <person name="Lee S.W."/>
            <person name="Pandey A."/>
            <person name="Sharma V."/>
            <person name="Sriariyanun M."/>
            <person name="Szurek B."/>
            <person name="Vera-Cruz C.M."/>
            <person name="Dorman K.S."/>
            <person name="Ronald P.C."/>
            <person name="Verdier V."/>
            <person name="Dow J.M."/>
            <person name="Sonti R.V."/>
            <person name="Tsuge S."/>
            <person name="Brendel V.P."/>
            <person name="Rabinowicz P.D."/>
            <person name="Leach J.E."/>
            <person name="White F.F."/>
            <person name="Salzberg S.L."/>
        </authorList>
    </citation>
    <scope>NUCLEOTIDE SEQUENCE [LARGE SCALE GENOMIC DNA]</scope>
    <source>
        <strain evidence="1 2">BLS256</strain>
    </source>
</reference>
<gene>
    <name evidence="1" type="ORF">XOC_4367</name>
</gene>
<evidence type="ECO:0000313" key="1">
    <source>
        <dbReference type="EMBL" id="AEQ98438.1"/>
    </source>
</evidence>
<protein>
    <submittedName>
        <fullName evidence="1">Uncharacterized protein</fullName>
    </submittedName>
</protein>